<dbReference type="OrthoDB" id="3515175at2759"/>
<protein>
    <recommendedName>
        <fullName evidence="5">Cytochrome c domain-containing protein</fullName>
    </recommendedName>
</protein>
<dbReference type="GO" id="GO:0009055">
    <property type="term" value="F:electron transfer activity"/>
    <property type="evidence" value="ECO:0007669"/>
    <property type="project" value="InterPro"/>
</dbReference>
<dbReference type="STRING" id="1137138.A0A067NFK3"/>
<dbReference type="HOGENOM" id="CLU_017203_0_0_1"/>
<dbReference type="Proteomes" id="UP000027073">
    <property type="component" value="Unassembled WGS sequence"/>
</dbReference>
<dbReference type="InterPro" id="IPR009056">
    <property type="entry name" value="Cyt_c-like_dom"/>
</dbReference>
<evidence type="ECO:0000256" key="4">
    <source>
        <dbReference type="SAM" id="MobiDB-lite"/>
    </source>
</evidence>
<dbReference type="GO" id="GO:0020037">
    <property type="term" value="F:heme binding"/>
    <property type="evidence" value="ECO:0007669"/>
    <property type="project" value="InterPro"/>
</dbReference>
<dbReference type="AlphaFoldDB" id="A0A067NFK3"/>
<dbReference type="InParanoid" id="A0A067NFK3"/>
<keyword evidence="3" id="KW-0349">Heme</keyword>
<feature type="compositionally biased region" description="Basic and acidic residues" evidence="4">
    <location>
        <begin position="648"/>
        <end position="660"/>
    </location>
</feature>
<keyword evidence="1 3" id="KW-0479">Metal-binding</keyword>
<evidence type="ECO:0000256" key="1">
    <source>
        <dbReference type="ARBA" id="ARBA00022723"/>
    </source>
</evidence>
<proteinExistence type="predicted"/>
<dbReference type="EMBL" id="KL198014">
    <property type="protein sequence ID" value="KDQ22867.1"/>
    <property type="molecule type" value="Genomic_DNA"/>
</dbReference>
<dbReference type="PROSITE" id="PS51007">
    <property type="entry name" value="CYTC"/>
    <property type="match status" value="1"/>
</dbReference>
<organism evidence="6 7">
    <name type="scientific">Pleurotus ostreatus (strain PC15)</name>
    <name type="common">Oyster mushroom</name>
    <dbReference type="NCBI Taxonomy" id="1137138"/>
    <lineage>
        <taxon>Eukaryota</taxon>
        <taxon>Fungi</taxon>
        <taxon>Dikarya</taxon>
        <taxon>Basidiomycota</taxon>
        <taxon>Agaricomycotina</taxon>
        <taxon>Agaricomycetes</taxon>
        <taxon>Agaricomycetidae</taxon>
        <taxon>Agaricales</taxon>
        <taxon>Pleurotineae</taxon>
        <taxon>Pleurotaceae</taxon>
        <taxon>Pleurotus</taxon>
    </lineage>
</organism>
<reference evidence="7" key="1">
    <citation type="journal article" date="2014" name="Proc. Natl. Acad. Sci. U.S.A.">
        <title>Extensive sampling of basidiomycete genomes demonstrates inadequacy of the white-rot/brown-rot paradigm for wood decay fungi.</title>
        <authorList>
            <person name="Riley R."/>
            <person name="Salamov A.A."/>
            <person name="Brown D.W."/>
            <person name="Nagy L.G."/>
            <person name="Floudas D."/>
            <person name="Held B.W."/>
            <person name="Levasseur A."/>
            <person name="Lombard V."/>
            <person name="Morin E."/>
            <person name="Otillar R."/>
            <person name="Lindquist E.A."/>
            <person name="Sun H."/>
            <person name="LaButti K.M."/>
            <person name="Schmutz J."/>
            <person name="Jabbour D."/>
            <person name="Luo H."/>
            <person name="Baker S.E."/>
            <person name="Pisabarro A.G."/>
            <person name="Walton J.D."/>
            <person name="Blanchette R.A."/>
            <person name="Henrissat B."/>
            <person name="Martin F."/>
            <person name="Cullen D."/>
            <person name="Hibbett D.S."/>
            <person name="Grigoriev I.V."/>
        </authorList>
    </citation>
    <scope>NUCLEOTIDE SEQUENCE [LARGE SCALE GENOMIC DNA]</scope>
    <source>
        <strain evidence="7">PC15</strain>
    </source>
</reference>
<feature type="domain" description="Cytochrome c" evidence="5">
    <location>
        <begin position="116"/>
        <end position="252"/>
    </location>
</feature>
<evidence type="ECO:0000313" key="6">
    <source>
        <dbReference type="EMBL" id="KDQ22867.1"/>
    </source>
</evidence>
<sequence length="844" mass="94891">MGQRHQAFLIAKFPRSYKGHTSYEYQCVAAIHHQWCYATAPPRAARRFLDLAKVPTNAELIRFELRHFDENKGIRGRHSPSPYLLYILAIAFSSDLQLGYASSTLFESVTMDSFGGDNNDGITIFDVTDPSNCTYCHVISESEGPVSSEQYMRSYFDAYMDEPDNLPALLESMQQAPLISFKTLAEAWPHEYKRYYERRHGSDPVGVSRDDSLTDLNGGVPRLTDLIIHPALLRCIADGDLSAIEPFLWMPDKKPAVTRVLQELNPFPNLALPLLDGILEFAPNDIIDLSRFSLTSSQVVQFVSQHHSITKLSLAGMELVTIDSVKQLLKISPRTSYLNILDTPVLPSEIAQLLATEPRLFYHVETLLHPVFLTSKWSEPANDLFFTIPHTDRYSVGCPALPYTTPAKIVQAVIDFLEFNGTDGAKYDYGSMATVCLSSELRTPGQGWGARAVPIFPIVNNPTRLKGPGWFFVSTRDYYAFCRRPGGIEASLLVTDVRGCMESMTAEGRPPPREEDIKKLDELLAMKYKAGIEDITEFEANLEKRYSKPWVTSARMERLEELVVIVLAFPAHFGSGSEHSEDQRFIASRLAPFINSVSPSLLNLQLSFSYELDLSDFLRALTDIPHLCHLLLQGPLYPTFQSQPQRSLRSDPMDHPRGFEDTASSARSRPPVDTLYRSQEMDIDIIPTLTNHLGDRLESIHLYQYSLSIPQFEALATMKTTITLLHHLRVQTLKAAFFHFLSLQVSPFMTLGLVYEEIYSNGDLHDDYGRSTFLVRAFAPGHSGGGWPLRNISFCELQPQAEFIIHARDISVVSMTREAAPYSTIILPGCNLSTLLTKVKLGIE</sequence>
<feature type="region of interest" description="Disordered" evidence="4">
    <location>
        <begin position="642"/>
        <end position="671"/>
    </location>
</feature>
<evidence type="ECO:0000256" key="2">
    <source>
        <dbReference type="ARBA" id="ARBA00023004"/>
    </source>
</evidence>
<name>A0A067NFK3_PLEO1</name>
<dbReference type="VEuPathDB" id="FungiDB:PLEOSDRAFT_1114730"/>
<gene>
    <name evidence="6" type="ORF">PLEOSDRAFT_1114730</name>
</gene>
<evidence type="ECO:0000256" key="3">
    <source>
        <dbReference type="PROSITE-ProRule" id="PRU00433"/>
    </source>
</evidence>
<evidence type="ECO:0000259" key="5">
    <source>
        <dbReference type="PROSITE" id="PS51007"/>
    </source>
</evidence>
<dbReference type="GO" id="GO:0046872">
    <property type="term" value="F:metal ion binding"/>
    <property type="evidence" value="ECO:0007669"/>
    <property type="project" value="UniProtKB-KW"/>
</dbReference>
<evidence type="ECO:0000313" key="7">
    <source>
        <dbReference type="Proteomes" id="UP000027073"/>
    </source>
</evidence>
<accession>A0A067NFK3</accession>
<keyword evidence="2 3" id="KW-0408">Iron</keyword>